<comment type="caution">
    <text evidence="2">The sequence shown here is derived from an EMBL/GenBank/DDBJ whole genome shotgun (WGS) entry which is preliminary data.</text>
</comment>
<feature type="domain" description="RNase H type-1" evidence="1">
    <location>
        <begin position="66"/>
        <end position="174"/>
    </location>
</feature>
<dbReference type="Pfam" id="PF13456">
    <property type="entry name" value="RVT_3"/>
    <property type="match status" value="1"/>
</dbReference>
<evidence type="ECO:0000313" key="3">
    <source>
        <dbReference type="Proteomes" id="UP000237347"/>
    </source>
</evidence>
<keyword evidence="3" id="KW-1185">Reference proteome</keyword>
<gene>
    <name evidence="2" type="ORF">CFP56_010528</name>
</gene>
<proteinExistence type="predicted"/>
<accession>A0AAW0M4I0</accession>
<dbReference type="EMBL" id="PKMF04000017">
    <property type="protein sequence ID" value="KAK7858798.1"/>
    <property type="molecule type" value="Genomic_DNA"/>
</dbReference>
<dbReference type="GO" id="GO:0003676">
    <property type="term" value="F:nucleic acid binding"/>
    <property type="evidence" value="ECO:0007669"/>
    <property type="project" value="InterPro"/>
</dbReference>
<dbReference type="SUPFAM" id="SSF53098">
    <property type="entry name" value="Ribonuclease H-like"/>
    <property type="match status" value="1"/>
</dbReference>
<dbReference type="PANTHER" id="PTHR47723:SF19">
    <property type="entry name" value="POLYNUCLEOTIDYL TRANSFERASE, RIBONUCLEASE H-LIKE SUPERFAMILY PROTEIN"/>
    <property type="match status" value="1"/>
</dbReference>
<dbReference type="PANTHER" id="PTHR47723">
    <property type="entry name" value="OS05G0353850 PROTEIN"/>
    <property type="match status" value="1"/>
</dbReference>
<organism evidence="2 3">
    <name type="scientific">Quercus suber</name>
    <name type="common">Cork oak</name>
    <dbReference type="NCBI Taxonomy" id="58331"/>
    <lineage>
        <taxon>Eukaryota</taxon>
        <taxon>Viridiplantae</taxon>
        <taxon>Streptophyta</taxon>
        <taxon>Embryophyta</taxon>
        <taxon>Tracheophyta</taxon>
        <taxon>Spermatophyta</taxon>
        <taxon>Magnoliopsida</taxon>
        <taxon>eudicotyledons</taxon>
        <taxon>Gunneridae</taxon>
        <taxon>Pentapetalae</taxon>
        <taxon>rosids</taxon>
        <taxon>fabids</taxon>
        <taxon>Fagales</taxon>
        <taxon>Fagaceae</taxon>
        <taxon>Quercus</taxon>
    </lineage>
</organism>
<dbReference type="InterPro" id="IPR036397">
    <property type="entry name" value="RNaseH_sf"/>
</dbReference>
<dbReference type="AlphaFoldDB" id="A0AAW0M4I0"/>
<dbReference type="InterPro" id="IPR002156">
    <property type="entry name" value="RNaseH_domain"/>
</dbReference>
<dbReference type="Gene3D" id="3.30.420.10">
    <property type="entry name" value="Ribonuclease H-like superfamily/Ribonuclease H"/>
    <property type="match status" value="1"/>
</dbReference>
<dbReference type="Proteomes" id="UP000237347">
    <property type="component" value="Unassembled WGS sequence"/>
</dbReference>
<dbReference type="InterPro" id="IPR012337">
    <property type="entry name" value="RNaseH-like_sf"/>
</dbReference>
<evidence type="ECO:0000313" key="2">
    <source>
        <dbReference type="EMBL" id="KAK7858798.1"/>
    </source>
</evidence>
<dbReference type="InterPro" id="IPR044730">
    <property type="entry name" value="RNase_H-like_dom_plant"/>
</dbReference>
<evidence type="ECO:0000259" key="1">
    <source>
        <dbReference type="Pfam" id="PF13456"/>
    </source>
</evidence>
<sequence>MVVWSIWLRRNNMAYERLGNHRDLLSQTLMKAAEVAYLSLNGKQGSEQVKIQVKWTPPPLHWFKPNSDGSSLGNPGLAGGGGIIRDSAGNWVKGYARTIGVTTSVAAELWALRDGIRLCIALKLPAVEIELDAKVMADLVSSNSSKLNYTDVIVTDYKEGLKKIPLVRIKHCFRAAF</sequence>
<dbReference type="CDD" id="cd06222">
    <property type="entry name" value="RNase_H_like"/>
    <property type="match status" value="1"/>
</dbReference>
<dbReference type="InterPro" id="IPR053151">
    <property type="entry name" value="RNase_H-like"/>
</dbReference>
<protein>
    <submittedName>
        <fullName evidence="2">Ribonuclease h protein</fullName>
    </submittedName>
</protein>
<dbReference type="GO" id="GO:0004523">
    <property type="term" value="F:RNA-DNA hybrid ribonuclease activity"/>
    <property type="evidence" value="ECO:0007669"/>
    <property type="project" value="InterPro"/>
</dbReference>
<reference evidence="2 3" key="1">
    <citation type="journal article" date="2018" name="Sci. Data">
        <title>The draft genome sequence of cork oak.</title>
        <authorList>
            <person name="Ramos A.M."/>
            <person name="Usie A."/>
            <person name="Barbosa P."/>
            <person name="Barros P.M."/>
            <person name="Capote T."/>
            <person name="Chaves I."/>
            <person name="Simoes F."/>
            <person name="Abreu I."/>
            <person name="Carrasquinho I."/>
            <person name="Faro C."/>
            <person name="Guimaraes J.B."/>
            <person name="Mendonca D."/>
            <person name="Nobrega F."/>
            <person name="Rodrigues L."/>
            <person name="Saibo N.J.M."/>
            <person name="Varela M.C."/>
            <person name="Egas C."/>
            <person name="Matos J."/>
            <person name="Miguel C.M."/>
            <person name="Oliveira M.M."/>
            <person name="Ricardo C.P."/>
            <person name="Goncalves S."/>
        </authorList>
    </citation>
    <scope>NUCLEOTIDE SEQUENCE [LARGE SCALE GENOMIC DNA]</scope>
    <source>
        <strain evidence="3">cv. HL8</strain>
    </source>
</reference>
<name>A0AAW0M4I0_QUESU</name>